<feature type="domain" description="Protein kinase" evidence="7">
    <location>
        <begin position="172"/>
        <end position="482"/>
    </location>
</feature>
<dbReference type="SMART" id="SM00028">
    <property type="entry name" value="TPR"/>
    <property type="match status" value="6"/>
</dbReference>
<dbReference type="EC" id="2.7.11.1" evidence="1"/>
<dbReference type="Gene3D" id="1.10.510.10">
    <property type="entry name" value="Transferase(Phosphotransferase) domain 1"/>
    <property type="match status" value="2"/>
</dbReference>
<dbReference type="AlphaFoldDB" id="A0A517NQB6"/>
<dbReference type="Pfam" id="PF13431">
    <property type="entry name" value="TPR_17"/>
    <property type="match status" value="1"/>
</dbReference>
<dbReference type="Gene3D" id="1.25.40.10">
    <property type="entry name" value="Tetratricopeptide repeat domain"/>
    <property type="match status" value="3"/>
</dbReference>
<keyword evidence="9" id="KW-1185">Reference proteome</keyword>
<keyword evidence="5" id="KW-0067">ATP-binding</keyword>
<dbReference type="SUPFAM" id="SSF48452">
    <property type="entry name" value="TPR-like"/>
    <property type="match status" value="1"/>
</dbReference>
<dbReference type="PROSITE" id="PS50011">
    <property type="entry name" value="PROTEIN_KINASE_DOM"/>
    <property type="match status" value="1"/>
</dbReference>
<reference evidence="8 9" key="1">
    <citation type="submission" date="2019-02" db="EMBL/GenBank/DDBJ databases">
        <title>Deep-cultivation of Planctomycetes and their phenomic and genomic characterization uncovers novel biology.</title>
        <authorList>
            <person name="Wiegand S."/>
            <person name="Jogler M."/>
            <person name="Boedeker C."/>
            <person name="Pinto D."/>
            <person name="Vollmers J."/>
            <person name="Rivas-Marin E."/>
            <person name="Kohn T."/>
            <person name="Peeters S.H."/>
            <person name="Heuer A."/>
            <person name="Rast P."/>
            <person name="Oberbeckmann S."/>
            <person name="Bunk B."/>
            <person name="Jeske O."/>
            <person name="Meyerdierks A."/>
            <person name="Storesund J.E."/>
            <person name="Kallscheuer N."/>
            <person name="Luecker S."/>
            <person name="Lage O.M."/>
            <person name="Pohl T."/>
            <person name="Merkel B.J."/>
            <person name="Hornburger P."/>
            <person name="Mueller R.-W."/>
            <person name="Bruemmer F."/>
            <person name="Labrenz M."/>
            <person name="Spormann A.M."/>
            <person name="Op den Camp H."/>
            <person name="Overmann J."/>
            <person name="Amann R."/>
            <person name="Jetten M.S.M."/>
            <person name="Mascher T."/>
            <person name="Medema M.H."/>
            <person name="Devos D.P."/>
            <person name="Kaster A.-K."/>
            <person name="Ovreas L."/>
            <person name="Rohde M."/>
            <person name="Galperin M.Y."/>
            <person name="Jogler C."/>
        </authorList>
    </citation>
    <scope>NUCLEOTIDE SEQUENCE [LARGE SCALE GENOMIC DNA]</scope>
    <source>
        <strain evidence="8 9">K23_9</strain>
    </source>
</reference>
<evidence type="ECO:0000256" key="1">
    <source>
        <dbReference type="ARBA" id="ARBA00012513"/>
    </source>
</evidence>
<dbReference type="PANTHER" id="PTHR43671">
    <property type="entry name" value="SERINE/THREONINE-PROTEIN KINASE NEK"/>
    <property type="match status" value="1"/>
</dbReference>
<evidence type="ECO:0000256" key="4">
    <source>
        <dbReference type="ARBA" id="ARBA00022777"/>
    </source>
</evidence>
<dbReference type="InterPro" id="IPR019734">
    <property type="entry name" value="TPR_rpt"/>
</dbReference>
<feature type="repeat" description="TPR" evidence="6">
    <location>
        <begin position="759"/>
        <end position="792"/>
    </location>
</feature>
<evidence type="ECO:0000256" key="3">
    <source>
        <dbReference type="ARBA" id="ARBA00022741"/>
    </source>
</evidence>
<name>A0A517NQB6_9BACT</name>
<dbReference type="InterPro" id="IPR050660">
    <property type="entry name" value="NEK_Ser/Thr_kinase"/>
</dbReference>
<keyword evidence="2 8" id="KW-0808">Transferase</keyword>
<evidence type="ECO:0000256" key="6">
    <source>
        <dbReference type="PROSITE-ProRule" id="PRU00339"/>
    </source>
</evidence>
<dbReference type="GO" id="GO:0005524">
    <property type="term" value="F:ATP binding"/>
    <property type="evidence" value="ECO:0007669"/>
    <property type="project" value="UniProtKB-KW"/>
</dbReference>
<dbReference type="CDD" id="cd14014">
    <property type="entry name" value="STKc_PknB_like"/>
    <property type="match status" value="1"/>
</dbReference>
<sequence length="1039" mass="117119">MRHDKALGITMINRTMNDSLDEAIDQFEENWTPDSRSTISPLLTEHGLKGDHDALTELIRIDIELRYKHGLSLKLNEYFEQWNDLLDRPANVADIAFEDFRARSAHGHDIFVSRWRDLPGVKDEQWFQRLVNNSPRPLPGTGSIRPFSGGTPTDANGNFDSEFREAIESSGFQIVHEIATGAFSKVYLATQLELADRYVVLKVVDDDLRESRSMAMLQHTNIVPLYSVHRIHSRTVICMPYAGSVTLNDVLGGQADDESSAGQSLIDTVEARIDKTMSDFQQDSFPQSLSLAPAADEQAALKPLESLRHLDRNALTTWIFVRLASALAHSHARGILHGDLKPSNVLIRNDGEPALLDFNLAQSLNHNLSRVVGGTLPYMAPESYRSFLLQESEAVKESDIYALGVMMFQFVTGRLPHTTPPSMAPTDLQRAIEERKQPPAWQASDEVSASLKCVINRCLEFSGQQRYTSAEDLRIDLENENASRSLAIAEEPIGSRVKKWLRRNPQLTSAGTVAALLLAISIPPAYVALQWRQTSQQMMVAERSRDFLAQSAATLMRINADPARESLRNIEDGIEVLRSNGLFDPDGYTKLISSQASPPQRTEMLESVQRHALQIGRLEARRLWVKSTDTRLADSDFQRLDQLIAAAEYLPLPGDSRSLFFLKARRASLGRDSSMGEYLQKAEQTAAVTDSERYLEAVRLMTQHKHRQAMQFFNTLNDSKIVPSVSLWTLKARSQYADEQYENAKLSLTRSILHAPDSSDLHVLRGRCHQRLGKRQFALLDFDKAIELDPNNVRAWNARATNYLNWKKYKEAIKDYSEVQRRSPGNVFSLVKRAKAHEAMGHSELAAKDLEAAKQSSELSVDALVSRALAIDEQEPLCSLADLQRALQLDPDNPMILRNIAKVYSVNLKQYPESIEAFDQSLKIEPTNERALIDRAIQYARLARFDEAIGSLELAIQEPNDPRTYYQAACTYALMPGKVNHQRGLMFLAKAVHAGYEVKRFDDDEDLNNLRSLEGYKHVRTAYSISRRSRTPNPTRSQL</sequence>
<dbReference type="InterPro" id="IPR011009">
    <property type="entry name" value="Kinase-like_dom_sf"/>
</dbReference>
<protein>
    <recommendedName>
        <fullName evidence="1">non-specific serine/threonine protein kinase</fullName>
        <ecNumber evidence="1">2.7.11.1</ecNumber>
    </recommendedName>
</protein>
<dbReference type="InterPro" id="IPR000719">
    <property type="entry name" value="Prot_kinase_dom"/>
</dbReference>
<dbReference type="RefSeq" id="WP_145416897.1">
    <property type="nucleotide sequence ID" value="NZ_CP036526.1"/>
</dbReference>
<keyword evidence="6" id="KW-0802">TPR repeat</keyword>
<evidence type="ECO:0000313" key="9">
    <source>
        <dbReference type="Proteomes" id="UP000319817"/>
    </source>
</evidence>
<feature type="repeat" description="TPR" evidence="6">
    <location>
        <begin position="793"/>
        <end position="826"/>
    </location>
</feature>
<dbReference type="SUPFAM" id="SSF56112">
    <property type="entry name" value="Protein kinase-like (PK-like)"/>
    <property type="match status" value="1"/>
</dbReference>
<dbReference type="EMBL" id="CP036526">
    <property type="protein sequence ID" value="QDT09318.1"/>
    <property type="molecule type" value="Genomic_DNA"/>
</dbReference>
<gene>
    <name evidence="8" type="primary">prkC_9</name>
    <name evidence="8" type="ORF">K239x_12640</name>
</gene>
<evidence type="ECO:0000313" key="8">
    <source>
        <dbReference type="EMBL" id="QDT09318.1"/>
    </source>
</evidence>
<dbReference type="PROSITE" id="PS50005">
    <property type="entry name" value="TPR"/>
    <property type="match status" value="2"/>
</dbReference>
<dbReference type="InterPro" id="IPR011990">
    <property type="entry name" value="TPR-like_helical_dom_sf"/>
</dbReference>
<dbReference type="SMART" id="SM00220">
    <property type="entry name" value="S_TKc"/>
    <property type="match status" value="1"/>
</dbReference>
<dbReference type="PROSITE" id="PS00108">
    <property type="entry name" value="PROTEIN_KINASE_ST"/>
    <property type="match status" value="1"/>
</dbReference>
<dbReference type="OrthoDB" id="6111975at2"/>
<accession>A0A517NQB6</accession>
<keyword evidence="4 8" id="KW-0418">Kinase</keyword>
<dbReference type="PANTHER" id="PTHR43671:SF13">
    <property type="entry name" value="SERINE_THREONINE-PROTEIN KINASE NEK2"/>
    <property type="match status" value="1"/>
</dbReference>
<dbReference type="GO" id="GO:0004674">
    <property type="term" value="F:protein serine/threonine kinase activity"/>
    <property type="evidence" value="ECO:0007669"/>
    <property type="project" value="UniProtKB-EC"/>
</dbReference>
<proteinExistence type="predicted"/>
<keyword evidence="3" id="KW-0547">Nucleotide-binding</keyword>
<organism evidence="8 9">
    <name type="scientific">Stieleria marina</name>
    <dbReference type="NCBI Taxonomy" id="1930275"/>
    <lineage>
        <taxon>Bacteria</taxon>
        <taxon>Pseudomonadati</taxon>
        <taxon>Planctomycetota</taxon>
        <taxon>Planctomycetia</taxon>
        <taxon>Pirellulales</taxon>
        <taxon>Pirellulaceae</taxon>
        <taxon>Stieleria</taxon>
    </lineage>
</organism>
<dbReference type="Pfam" id="PF00069">
    <property type="entry name" value="Pkinase"/>
    <property type="match status" value="1"/>
</dbReference>
<dbReference type="Proteomes" id="UP000319817">
    <property type="component" value="Chromosome"/>
</dbReference>
<evidence type="ECO:0000256" key="2">
    <source>
        <dbReference type="ARBA" id="ARBA00022679"/>
    </source>
</evidence>
<evidence type="ECO:0000259" key="7">
    <source>
        <dbReference type="PROSITE" id="PS50011"/>
    </source>
</evidence>
<dbReference type="InterPro" id="IPR008271">
    <property type="entry name" value="Ser/Thr_kinase_AS"/>
</dbReference>
<evidence type="ECO:0000256" key="5">
    <source>
        <dbReference type="ARBA" id="ARBA00022840"/>
    </source>
</evidence>